<feature type="transmembrane region" description="Helical" evidence="1">
    <location>
        <begin position="256"/>
        <end position="275"/>
    </location>
</feature>
<organism evidence="2 3">
    <name type="scientific">Robinsoniella peoriensis</name>
    <dbReference type="NCBI Taxonomy" id="180332"/>
    <lineage>
        <taxon>Bacteria</taxon>
        <taxon>Bacillati</taxon>
        <taxon>Bacillota</taxon>
        <taxon>Clostridia</taxon>
        <taxon>Lachnospirales</taxon>
        <taxon>Lachnospiraceae</taxon>
        <taxon>Robinsoniella</taxon>
    </lineage>
</organism>
<dbReference type="Proteomes" id="UP000306509">
    <property type="component" value="Unassembled WGS sequence"/>
</dbReference>
<feature type="transmembrane region" description="Helical" evidence="1">
    <location>
        <begin position="187"/>
        <end position="204"/>
    </location>
</feature>
<dbReference type="STRING" id="180332.GCA_000797495_01122"/>
<keyword evidence="3" id="KW-1185">Reference proteome</keyword>
<feature type="transmembrane region" description="Helical" evidence="1">
    <location>
        <begin position="211"/>
        <end position="227"/>
    </location>
</feature>
<evidence type="ECO:0000313" key="2">
    <source>
        <dbReference type="EMBL" id="TLC99498.1"/>
    </source>
</evidence>
<feature type="transmembrane region" description="Helical" evidence="1">
    <location>
        <begin position="393"/>
        <end position="412"/>
    </location>
</feature>
<feature type="transmembrane region" description="Helical" evidence="1">
    <location>
        <begin position="21"/>
        <end position="38"/>
    </location>
</feature>
<feature type="transmembrane region" description="Helical" evidence="1">
    <location>
        <begin position="134"/>
        <end position="152"/>
    </location>
</feature>
<reference evidence="2 3" key="1">
    <citation type="journal article" date="2019" name="Anaerobe">
        <title>Detection of Robinsoniella peoriensis in multiple bone samples of a trauma patient.</title>
        <authorList>
            <person name="Schrottner P."/>
            <person name="Hartwich K."/>
            <person name="Bunk B."/>
            <person name="Schober I."/>
            <person name="Helbig S."/>
            <person name="Rudolph W.W."/>
            <person name="Gunzer F."/>
        </authorList>
    </citation>
    <scope>NUCLEOTIDE SEQUENCE [LARGE SCALE GENOMIC DNA]</scope>
    <source>
        <strain evidence="2 3">DSM 106044</strain>
    </source>
</reference>
<evidence type="ECO:0000313" key="3">
    <source>
        <dbReference type="Proteomes" id="UP000306509"/>
    </source>
</evidence>
<dbReference type="EMBL" id="QGQD01000069">
    <property type="protein sequence ID" value="TLC99498.1"/>
    <property type="molecule type" value="Genomic_DNA"/>
</dbReference>
<feature type="transmembrane region" description="Helical" evidence="1">
    <location>
        <begin position="418"/>
        <end position="437"/>
    </location>
</feature>
<protein>
    <submittedName>
        <fullName evidence="2">Lipid A core-O-antigen ligase</fullName>
    </submittedName>
</protein>
<sequence>MNSEVGFQKKLRHQNRSKNKKVSLYSLSIFLVISIFFIPDYIGFSVFNCQRVTLLIIWYMILRNPGRTKEFKNVIFSFRGNAFVLIYMIVLLYTAVYRRNINTFFNPFFDQLAVLYTMIYLFKAELSVEKFLSVLIRIAYVLCILGILEFLLKGSVFLQFEMIPGMVVGDSFRNGQYRIMGPAHHPLGYGLYLLIMTPLVCFHYKKRAISLFSHFWLFLLIAVNVYLTGSRSTLGLFLLEIFIIFLASSRKEKLPVLLIAFYTAITGIIVIMLFYNTAAVQSVLISIAHLIDAALNTKFAESLGVDTTTYVLSEDYRKLLPLIFKLDWINPLIGRGYGYTFNWAYQGFWISSIDNYYVNQYIKVAYPGLIIQLLLYGFFLIKGFRSALCRGSRLAAALSICFVLYFISLWWVDVLGTLDYIFVLFALLYAMDEKYMLVKYKELPE</sequence>
<dbReference type="AlphaFoldDB" id="A0A4U8Q501"/>
<feature type="transmembrane region" description="Helical" evidence="1">
    <location>
        <begin position="74"/>
        <end position="97"/>
    </location>
</feature>
<keyword evidence="1" id="KW-1133">Transmembrane helix</keyword>
<keyword evidence="1" id="KW-0812">Transmembrane</keyword>
<proteinExistence type="predicted"/>
<feature type="transmembrane region" description="Helical" evidence="1">
    <location>
        <begin position="364"/>
        <end position="381"/>
    </location>
</feature>
<keyword evidence="2" id="KW-0436">Ligase</keyword>
<feature type="transmembrane region" description="Helical" evidence="1">
    <location>
        <begin position="44"/>
        <end position="62"/>
    </location>
</feature>
<accession>A0A4U8Q501</accession>
<keyword evidence="1" id="KW-0472">Membrane</keyword>
<comment type="caution">
    <text evidence="2">The sequence shown here is derived from an EMBL/GenBank/DDBJ whole genome shotgun (WGS) entry which is preliminary data.</text>
</comment>
<evidence type="ECO:0000256" key="1">
    <source>
        <dbReference type="SAM" id="Phobius"/>
    </source>
</evidence>
<feature type="transmembrane region" description="Helical" evidence="1">
    <location>
        <begin position="233"/>
        <end position="249"/>
    </location>
</feature>
<name>A0A4U8Q501_9FIRM</name>
<dbReference type="GO" id="GO:0016874">
    <property type="term" value="F:ligase activity"/>
    <property type="evidence" value="ECO:0007669"/>
    <property type="project" value="UniProtKB-KW"/>
</dbReference>
<gene>
    <name evidence="2" type="ORF">DSM106044_03701</name>
</gene>